<evidence type="ECO:0000313" key="2">
    <source>
        <dbReference type="Proteomes" id="UP000469440"/>
    </source>
</evidence>
<accession>A0A6N8HZT3</accession>
<proteinExistence type="predicted"/>
<organism evidence="1 2">
    <name type="scientific">Caproicibacter fermentans</name>
    <dbReference type="NCBI Taxonomy" id="2576756"/>
    <lineage>
        <taxon>Bacteria</taxon>
        <taxon>Bacillati</taxon>
        <taxon>Bacillota</taxon>
        <taxon>Clostridia</taxon>
        <taxon>Eubacteriales</taxon>
        <taxon>Acutalibacteraceae</taxon>
        <taxon>Caproicibacter</taxon>
    </lineage>
</organism>
<dbReference type="EMBL" id="VWXL01000052">
    <property type="protein sequence ID" value="MVB11030.1"/>
    <property type="molecule type" value="Genomic_DNA"/>
</dbReference>
<reference evidence="1 2" key="1">
    <citation type="submission" date="2019-09" db="EMBL/GenBank/DDBJ databases">
        <title>Genome sequence of Clostridium sp. EA1.</title>
        <authorList>
            <person name="Poehlein A."/>
            <person name="Bengelsdorf F.R."/>
            <person name="Daniel R."/>
        </authorList>
    </citation>
    <scope>NUCLEOTIDE SEQUENCE [LARGE SCALE GENOMIC DNA]</scope>
    <source>
        <strain evidence="1 2">EA1</strain>
    </source>
</reference>
<comment type="caution">
    <text evidence="1">The sequence shown here is derived from an EMBL/GenBank/DDBJ whole genome shotgun (WGS) entry which is preliminary data.</text>
</comment>
<dbReference type="AlphaFoldDB" id="A0A6N8HZT3"/>
<protein>
    <submittedName>
        <fullName evidence="1">Uncharacterized protein</fullName>
    </submittedName>
</protein>
<evidence type="ECO:0000313" key="1">
    <source>
        <dbReference type="EMBL" id="MVB11030.1"/>
    </source>
</evidence>
<gene>
    <name evidence="1" type="ORF">CAFE_17320</name>
</gene>
<sequence length="452" mass="51852">MQAVKNDKKIKVGIGFATGRKSFQKVLKTYVYNWKEYGLTENEDVSLNLLVAYDLKYSNAKPIHFTGIHKDLLNLIDEAHFIGRGALRKEIAALVEQNVLSQKEADLFFGSGYAAKRNAILYKAVKSGIDYLVFLDDDEYPFAVTNTHKSAVWGGQAVLTTHLDYIRRADITNGYHCGYISPIPYIRFNKILTESDFRVFIEAISNDVLNWDSLRAVMNNGGVTYADPSVLVNRTVEEVPEINRAKFITGANLCLNLTRPERVFPFYNPPGARGEDTFLSTCLSDRKVLRVPCYAFHDGFSTYQHLMDGVLPNKLKRIEADSEPVVSRFYAACLGWVRYKPLFVYITQRDQYDQIMRETQEKLSRTLPKICAYFQNNSFMKISSELNSYRKNVEKHYAQFLEMQRIWAKLRAYLKEPPARRCFKVSPLAAASPECYPEKKSVHRIERTGAVR</sequence>
<name>A0A6N8HZT3_9FIRM</name>
<dbReference type="Proteomes" id="UP000469440">
    <property type="component" value="Unassembled WGS sequence"/>
</dbReference>
<keyword evidence="2" id="KW-1185">Reference proteome</keyword>